<organism evidence="1 2">
    <name type="scientific">Bradyrhizobium erythrophlei</name>
    <dbReference type="NCBI Taxonomy" id="1437360"/>
    <lineage>
        <taxon>Bacteria</taxon>
        <taxon>Pseudomonadati</taxon>
        <taxon>Pseudomonadota</taxon>
        <taxon>Alphaproteobacteria</taxon>
        <taxon>Hyphomicrobiales</taxon>
        <taxon>Nitrobacteraceae</taxon>
        <taxon>Bradyrhizobium</taxon>
    </lineage>
</organism>
<proteinExistence type="predicted"/>
<dbReference type="OrthoDB" id="3574324at2"/>
<accession>A0A1M7UQH4</accession>
<sequence>MLSASVQLPALPEIRVEDASPALDRIYSDIRRESGTPLVNLIYRHLATIPGGLEWVWGCIRINWGYHGLQSAAAAMPTVDIAAALPAALWRIAGLNDSDLAAIRALVAQYNLTNAANILAITALAHVARNPACWSDGVVLQWTETQDEPPVAAPSPLPKLDELSADMASLVYFVNGLGEEAQPTMVASLFRELTLWPGSLAVTAALLTPLAQSGELARLRQQTTQVAETIASQLISSSRIGFPPPPPAAREAVLNALDLFRTTLIAKLLPVGQILSRALAPA</sequence>
<dbReference type="Proteomes" id="UP000184096">
    <property type="component" value="Chromosome I"/>
</dbReference>
<gene>
    <name evidence="1" type="ORF">SAMN05444170_6241</name>
</gene>
<dbReference type="AlphaFoldDB" id="A0A1M7UQH4"/>
<name>A0A1M7UQH4_9BRAD</name>
<protein>
    <submittedName>
        <fullName evidence="1">Uncharacterized protein</fullName>
    </submittedName>
</protein>
<evidence type="ECO:0000313" key="1">
    <source>
        <dbReference type="EMBL" id="SHN85293.1"/>
    </source>
</evidence>
<keyword evidence="2" id="KW-1185">Reference proteome</keyword>
<dbReference type="EMBL" id="LT670849">
    <property type="protein sequence ID" value="SHN85293.1"/>
    <property type="molecule type" value="Genomic_DNA"/>
</dbReference>
<evidence type="ECO:0000313" key="2">
    <source>
        <dbReference type="Proteomes" id="UP000184096"/>
    </source>
</evidence>
<reference evidence="2" key="1">
    <citation type="submission" date="2016-11" db="EMBL/GenBank/DDBJ databases">
        <authorList>
            <person name="Varghese N."/>
            <person name="Submissions S."/>
        </authorList>
    </citation>
    <scope>NUCLEOTIDE SEQUENCE [LARGE SCALE GENOMIC DNA]</scope>
    <source>
        <strain evidence="2">GAS401</strain>
    </source>
</reference>